<dbReference type="EMBL" id="JAUEPR010000001">
    <property type="protein sequence ID" value="KAK0491270.1"/>
    <property type="molecule type" value="Genomic_DNA"/>
</dbReference>
<evidence type="ECO:0000313" key="3">
    <source>
        <dbReference type="Proteomes" id="UP001175227"/>
    </source>
</evidence>
<dbReference type="SUPFAM" id="SSF81383">
    <property type="entry name" value="F-box domain"/>
    <property type="match status" value="1"/>
</dbReference>
<evidence type="ECO:0000313" key="2">
    <source>
        <dbReference type="EMBL" id="KAK0491270.1"/>
    </source>
</evidence>
<evidence type="ECO:0000259" key="1">
    <source>
        <dbReference type="PROSITE" id="PS50181"/>
    </source>
</evidence>
<reference evidence="2" key="1">
    <citation type="submission" date="2023-06" db="EMBL/GenBank/DDBJ databases">
        <authorList>
            <consortium name="Lawrence Berkeley National Laboratory"/>
            <person name="Ahrendt S."/>
            <person name="Sahu N."/>
            <person name="Indic B."/>
            <person name="Wong-Bajracharya J."/>
            <person name="Merenyi Z."/>
            <person name="Ke H.-M."/>
            <person name="Monk M."/>
            <person name="Kocsube S."/>
            <person name="Drula E."/>
            <person name="Lipzen A."/>
            <person name="Balint B."/>
            <person name="Henrissat B."/>
            <person name="Andreopoulos B."/>
            <person name="Martin F.M."/>
            <person name="Harder C.B."/>
            <person name="Rigling D."/>
            <person name="Ford K.L."/>
            <person name="Foster G.D."/>
            <person name="Pangilinan J."/>
            <person name="Papanicolaou A."/>
            <person name="Barry K."/>
            <person name="LaButti K."/>
            <person name="Viragh M."/>
            <person name="Koriabine M."/>
            <person name="Yan M."/>
            <person name="Riley R."/>
            <person name="Champramary S."/>
            <person name="Plett K.L."/>
            <person name="Tsai I.J."/>
            <person name="Slot J."/>
            <person name="Sipos G."/>
            <person name="Plett J."/>
            <person name="Nagy L.G."/>
            <person name="Grigoriev I.V."/>
        </authorList>
    </citation>
    <scope>NUCLEOTIDE SEQUENCE</scope>
    <source>
        <strain evidence="2">ICMP 16352</strain>
    </source>
</reference>
<dbReference type="Proteomes" id="UP001175227">
    <property type="component" value="Unassembled WGS sequence"/>
</dbReference>
<protein>
    <recommendedName>
        <fullName evidence="1">F-box domain-containing protein</fullName>
    </recommendedName>
</protein>
<comment type="caution">
    <text evidence="2">The sequence shown here is derived from an EMBL/GenBank/DDBJ whole genome shotgun (WGS) entry which is preliminary data.</text>
</comment>
<dbReference type="PROSITE" id="PS50181">
    <property type="entry name" value="FBOX"/>
    <property type="match status" value="1"/>
</dbReference>
<keyword evidence="3" id="KW-1185">Reference proteome</keyword>
<dbReference type="InterPro" id="IPR036047">
    <property type="entry name" value="F-box-like_dom_sf"/>
</dbReference>
<proteinExistence type="predicted"/>
<organism evidence="2 3">
    <name type="scientific">Armillaria novae-zelandiae</name>
    <dbReference type="NCBI Taxonomy" id="153914"/>
    <lineage>
        <taxon>Eukaryota</taxon>
        <taxon>Fungi</taxon>
        <taxon>Dikarya</taxon>
        <taxon>Basidiomycota</taxon>
        <taxon>Agaricomycotina</taxon>
        <taxon>Agaricomycetes</taxon>
        <taxon>Agaricomycetidae</taxon>
        <taxon>Agaricales</taxon>
        <taxon>Marasmiineae</taxon>
        <taxon>Physalacriaceae</taxon>
        <taxon>Armillaria</taxon>
    </lineage>
</organism>
<feature type="domain" description="F-box" evidence="1">
    <location>
        <begin position="22"/>
        <end position="71"/>
    </location>
</feature>
<dbReference type="InterPro" id="IPR001810">
    <property type="entry name" value="F-box_dom"/>
</dbReference>
<dbReference type="AlphaFoldDB" id="A0AA39PWD1"/>
<accession>A0AA39PWD1</accession>
<gene>
    <name evidence="2" type="ORF">IW261DRAFT_1620664</name>
</gene>
<name>A0AA39PWD1_9AGAR</name>
<sequence>MSNADEPKEKPLRRTRGRRGRLQGLMDMPLDIWLEIFEVLHPLDLLHLARSTKHLRSVLMSRSLSAIWKNARLSSDFPEPMPGLSEPVWVSLLFEPNCHFCVKGTVHTVDFTFRVRVCGNCAEQQIISHRAVLPLHVLFDLQDETTRKILACLPTRRSSRKPFKGLNISLRREYEEVKAHYLTLSSDQRKVYREERRAFIAEIAKHVQIGEAWQRQRICDREKELEQVRVDRAEAISKKLIDLGYEQDLESIKAPDSFHGHRLVRQPRALTERGWSNISRDIIEFIEKMRSKRLDREHTALINSRKAIAASLLRTYKLSSSGTPYTSILPTVVDFYNFGPVKDLLELPDRIIVDEPRFAPIVPQIDAFCQTWRERIHDELVYIVGHPDPSSLQTIEDKVAFLKLARNVFSCDGECSFSWAGATAASELYYPQVLAHRCSVTEWDPHEDDPQDEALSLSDMRRRCAWTAKHLSLHNKASVMVSSFIEALDRDPEQTTIDDLDNLEQLYRCLPCEHNGFFSMSPTVVSGWRAFVNHYCDEHAFDSGSCLTLTADKDFEVIPIDHESIDPKCWNSYQERMGLSDFRWRCLRCRDLSPEIERCHLPGLKMHYRTKHPDIDIDTLAIDRDYYEDFGVPPRIATVDIQMVNLTHVPNHPVV</sequence>